<comment type="caution">
    <text evidence="1">The sequence shown here is derived from an EMBL/GenBank/DDBJ whole genome shotgun (WGS) entry which is preliminary data.</text>
</comment>
<evidence type="ECO:0000313" key="2">
    <source>
        <dbReference type="Proteomes" id="UP001373714"/>
    </source>
</evidence>
<evidence type="ECO:0008006" key="3">
    <source>
        <dbReference type="Google" id="ProtNLM"/>
    </source>
</evidence>
<protein>
    <recommendedName>
        <fullName evidence="3">F-box domain-containing protein</fullName>
    </recommendedName>
</protein>
<evidence type="ECO:0000313" key="1">
    <source>
        <dbReference type="EMBL" id="KAK6360957.1"/>
    </source>
</evidence>
<accession>A0AAV9VG67</accession>
<proteinExistence type="predicted"/>
<dbReference type="Proteomes" id="UP001373714">
    <property type="component" value="Unassembled WGS sequence"/>
</dbReference>
<sequence>MSEPFITSLSNIVIEEAPKTPTPLLITEILEQILINVPLLDFSSSCKAVCKLWRELIHTSSLLQYYQATGIRGLPVHQYSATFNPSEHPILTPAIGQFIKCFYDKLREIALWRESDGSLAAAIPKAKKLCLVFSHAFRDIELFMPPPPTHSGRVYIELSFESIPDISQYDVANDLSDVFIGPHFRKKYSNPSVHLMFELSWCAFFKNNYSGSRGNPPKANYHVVYRRTSNAFKHWSYIMLNGSEDDLKNIVRERGDLAGAGSLRIDKEGDLFVISSTVIA</sequence>
<name>A0AAV9VG67_9PEZI</name>
<gene>
    <name evidence="1" type="ORF">TWF730_007072</name>
</gene>
<dbReference type="SUPFAM" id="SSF81383">
    <property type="entry name" value="F-box domain"/>
    <property type="match status" value="1"/>
</dbReference>
<dbReference type="AlphaFoldDB" id="A0AAV9VG67"/>
<dbReference type="Gene3D" id="1.20.1280.50">
    <property type="match status" value="1"/>
</dbReference>
<dbReference type="EMBL" id="JAVHNS010000003">
    <property type="protein sequence ID" value="KAK6360957.1"/>
    <property type="molecule type" value="Genomic_DNA"/>
</dbReference>
<keyword evidence="2" id="KW-1185">Reference proteome</keyword>
<organism evidence="1 2">
    <name type="scientific">Orbilia blumenaviensis</name>
    <dbReference type="NCBI Taxonomy" id="1796055"/>
    <lineage>
        <taxon>Eukaryota</taxon>
        <taxon>Fungi</taxon>
        <taxon>Dikarya</taxon>
        <taxon>Ascomycota</taxon>
        <taxon>Pezizomycotina</taxon>
        <taxon>Orbiliomycetes</taxon>
        <taxon>Orbiliales</taxon>
        <taxon>Orbiliaceae</taxon>
        <taxon>Orbilia</taxon>
    </lineage>
</organism>
<reference evidence="1 2" key="1">
    <citation type="submission" date="2019-10" db="EMBL/GenBank/DDBJ databases">
        <authorList>
            <person name="Palmer J.M."/>
        </authorList>
    </citation>
    <scope>NUCLEOTIDE SEQUENCE [LARGE SCALE GENOMIC DNA]</scope>
    <source>
        <strain evidence="1 2">TWF730</strain>
    </source>
</reference>
<dbReference type="InterPro" id="IPR036047">
    <property type="entry name" value="F-box-like_dom_sf"/>
</dbReference>